<proteinExistence type="predicted"/>
<protein>
    <recommendedName>
        <fullName evidence="3">DUF6458 domain-containing protein</fullName>
    </recommendedName>
</protein>
<gene>
    <name evidence="4" type="ORF">SAMN04488242_1860</name>
</gene>
<keyword evidence="2" id="KW-0812">Transmembrane</keyword>
<keyword evidence="2" id="KW-1133">Transmembrane helix</keyword>
<feature type="transmembrane region" description="Helical" evidence="2">
    <location>
        <begin position="34"/>
        <end position="53"/>
    </location>
</feature>
<dbReference type="Proteomes" id="UP000199475">
    <property type="component" value="Unassembled WGS sequence"/>
</dbReference>
<dbReference type="OrthoDB" id="4775046at2"/>
<feature type="domain" description="DUF6458" evidence="3">
    <location>
        <begin position="11"/>
        <end position="69"/>
    </location>
</feature>
<evidence type="ECO:0000259" key="3">
    <source>
        <dbReference type="Pfam" id="PF20059"/>
    </source>
</evidence>
<evidence type="ECO:0000313" key="4">
    <source>
        <dbReference type="EMBL" id="SDL53960.1"/>
    </source>
</evidence>
<keyword evidence="2" id="KW-0472">Membrane</keyword>
<dbReference type="Pfam" id="PF20059">
    <property type="entry name" value="DUF6458"/>
    <property type="match status" value="1"/>
</dbReference>
<dbReference type="InterPro" id="IPR045597">
    <property type="entry name" value="DUF6458"/>
</dbReference>
<feature type="region of interest" description="Disordered" evidence="1">
    <location>
        <begin position="62"/>
        <end position="82"/>
    </location>
</feature>
<sequence>MNYVNIGGPIALGILGAVLAFAVSDIIEGVDLTAIGYILIVGALIWLLLGLVFNSRARSVRTAEHHTQTPTGEHVERETREG</sequence>
<dbReference type="EMBL" id="FNGP01000003">
    <property type="protein sequence ID" value="SDL53960.1"/>
    <property type="molecule type" value="Genomic_DNA"/>
</dbReference>
<organism evidence="4 5">
    <name type="scientific">Tessaracoccus oleiagri</name>
    <dbReference type="NCBI Taxonomy" id="686624"/>
    <lineage>
        <taxon>Bacteria</taxon>
        <taxon>Bacillati</taxon>
        <taxon>Actinomycetota</taxon>
        <taxon>Actinomycetes</taxon>
        <taxon>Propionibacteriales</taxon>
        <taxon>Propionibacteriaceae</taxon>
        <taxon>Tessaracoccus</taxon>
    </lineage>
</organism>
<reference evidence="4 5" key="1">
    <citation type="submission" date="2016-10" db="EMBL/GenBank/DDBJ databases">
        <authorList>
            <person name="de Groot N.N."/>
        </authorList>
    </citation>
    <scope>NUCLEOTIDE SEQUENCE [LARGE SCALE GENOMIC DNA]</scope>
    <source>
        <strain evidence="4 5">CGMCC 1.9159</strain>
    </source>
</reference>
<evidence type="ECO:0000256" key="2">
    <source>
        <dbReference type="SAM" id="Phobius"/>
    </source>
</evidence>
<name>A0A1G9KVR6_9ACTN</name>
<keyword evidence="5" id="KW-1185">Reference proteome</keyword>
<dbReference type="RefSeq" id="WP_143008262.1">
    <property type="nucleotide sequence ID" value="NZ_FNGP01000003.1"/>
</dbReference>
<evidence type="ECO:0000256" key="1">
    <source>
        <dbReference type="SAM" id="MobiDB-lite"/>
    </source>
</evidence>
<dbReference type="AlphaFoldDB" id="A0A1G9KVR6"/>
<accession>A0A1G9KVR6</accession>
<evidence type="ECO:0000313" key="5">
    <source>
        <dbReference type="Proteomes" id="UP000199475"/>
    </source>
</evidence>
<dbReference type="STRING" id="686624.SAMN04488242_1860"/>